<sequence length="158" mass="16277">MSAATAQPGLLLFGRRAGSVLLALLLLVAGVWTSWQTAQHVMLSEEREQGTMSVARCAEETCTGPFVPAGRGAEPRDRVVIDKSIGERKGVKVPVAVKPGTDEVVRTGGPGFLHAWVPLGGALVLAGVVIGGGLRQPRTAWGVGLTGAALLVASFATL</sequence>
<keyword evidence="1" id="KW-1133">Transmembrane helix</keyword>
<keyword evidence="1" id="KW-0472">Membrane</keyword>
<evidence type="ECO:0000313" key="3">
    <source>
        <dbReference type="Proteomes" id="UP000598297"/>
    </source>
</evidence>
<dbReference type="EMBL" id="JAAAHS010000207">
    <property type="protein sequence ID" value="NBE54304.1"/>
    <property type="molecule type" value="Genomic_DNA"/>
</dbReference>
<evidence type="ECO:0000256" key="1">
    <source>
        <dbReference type="SAM" id="Phobius"/>
    </source>
</evidence>
<evidence type="ECO:0000313" key="2">
    <source>
        <dbReference type="EMBL" id="NBE54304.1"/>
    </source>
</evidence>
<dbReference type="Proteomes" id="UP000598297">
    <property type="component" value="Unassembled WGS sequence"/>
</dbReference>
<accession>A0A964US15</accession>
<protein>
    <submittedName>
        <fullName evidence="2">Uncharacterized protein</fullName>
    </submittedName>
</protein>
<feature type="transmembrane region" description="Helical" evidence="1">
    <location>
        <begin position="139"/>
        <end position="157"/>
    </location>
</feature>
<proteinExistence type="predicted"/>
<organism evidence="2 3">
    <name type="scientific">Streptomyces boluensis</name>
    <dbReference type="NCBI Taxonomy" id="1775135"/>
    <lineage>
        <taxon>Bacteria</taxon>
        <taxon>Bacillati</taxon>
        <taxon>Actinomycetota</taxon>
        <taxon>Actinomycetes</taxon>
        <taxon>Kitasatosporales</taxon>
        <taxon>Streptomycetaceae</taxon>
        <taxon>Streptomyces</taxon>
    </lineage>
</organism>
<name>A0A964US15_9ACTN</name>
<dbReference type="RefSeq" id="WP_161700977.1">
    <property type="nucleotide sequence ID" value="NZ_JAAAHS010000207.1"/>
</dbReference>
<dbReference type="AlphaFoldDB" id="A0A964US15"/>
<feature type="transmembrane region" description="Helical" evidence="1">
    <location>
        <begin position="113"/>
        <end position="132"/>
    </location>
</feature>
<gene>
    <name evidence="2" type="ORF">GUY60_23365</name>
</gene>
<dbReference type="OrthoDB" id="4332438at2"/>
<comment type="caution">
    <text evidence="2">The sequence shown here is derived from an EMBL/GenBank/DDBJ whole genome shotgun (WGS) entry which is preliminary data.</text>
</comment>
<keyword evidence="3" id="KW-1185">Reference proteome</keyword>
<keyword evidence="1" id="KW-0812">Transmembrane</keyword>
<reference evidence="2" key="1">
    <citation type="submission" date="2020-01" db="EMBL/GenBank/DDBJ databases">
        <title>Whole-genome analyses of novel actinobacteria.</title>
        <authorList>
            <person name="Sahin N."/>
        </authorList>
    </citation>
    <scope>NUCLEOTIDE SEQUENCE</scope>
    <source>
        <strain evidence="2">YC537</strain>
    </source>
</reference>